<feature type="transmembrane region" description="Helical" evidence="1">
    <location>
        <begin position="67"/>
        <end position="86"/>
    </location>
</feature>
<keyword evidence="1" id="KW-0472">Membrane</keyword>
<accession>A0ABV8X0J9</accession>
<evidence type="ECO:0000313" key="3">
    <source>
        <dbReference type="Proteomes" id="UP001595817"/>
    </source>
</evidence>
<organism evidence="2 3">
    <name type="scientific">Chungangia koreensis</name>
    <dbReference type="NCBI Taxonomy" id="752657"/>
    <lineage>
        <taxon>Bacteria</taxon>
        <taxon>Bacillati</taxon>
        <taxon>Bacillota</taxon>
        <taxon>Bacilli</taxon>
        <taxon>Lactobacillales</taxon>
        <taxon>Chungangia</taxon>
    </lineage>
</organism>
<dbReference type="EMBL" id="JBHSEC010000001">
    <property type="protein sequence ID" value="MFC4408853.1"/>
    <property type="molecule type" value="Genomic_DNA"/>
</dbReference>
<feature type="transmembrane region" description="Helical" evidence="1">
    <location>
        <begin position="42"/>
        <end position="61"/>
    </location>
</feature>
<comment type="caution">
    <text evidence="2">The sequence shown here is derived from an EMBL/GenBank/DDBJ whole genome shotgun (WGS) entry which is preliminary data.</text>
</comment>
<evidence type="ECO:0000313" key="2">
    <source>
        <dbReference type="EMBL" id="MFC4408853.1"/>
    </source>
</evidence>
<evidence type="ECO:0000256" key="1">
    <source>
        <dbReference type="SAM" id="Phobius"/>
    </source>
</evidence>
<name>A0ABV8X0J9_9LACT</name>
<evidence type="ECO:0008006" key="4">
    <source>
        <dbReference type="Google" id="ProtNLM"/>
    </source>
</evidence>
<proteinExistence type="predicted"/>
<reference evidence="3" key="1">
    <citation type="journal article" date="2019" name="Int. J. Syst. Evol. Microbiol.">
        <title>The Global Catalogue of Microorganisms (GCM) 10K type strain sequencing project: providing services to taxonomists for standard genome sequencing and annotation.</title>
        <authorList>
            <consortium name="The Broad Institute Genomics Platform"/>
            <consortium name="The Broad Institute Genome Sequencing Center for Infectious Disease"/>
            <person name="Wu L."/>
            <person name="Ma J."/>
        </authorList>
    </citation>
    <scope>NUCLEOTIDE SEQUENCE [LARGE SCALE GENOMIC DNA]</scope>
    <source>
        <strain evidence="3">CCUG 59778</strain>
    </source>
</reference>
<keyword evidence="1" id="KW-0812">Transmembrane</keyword>
<dbReference type="Proteomes" id="UP001595817">
    <property type="component" value="Unassembled WGS sequence"/>
</dbReference>
<protein>
    <recommendedName>
        <fullName evidence="4">DUF3784 domain-containing protein</fullName>
    </recommendedName>
</protein>
<keyword evidence="3" id="KW-1185">Reference proteome</keyword>
<sequence>MLSIFWIAAGIYTLRHQTIRLFTKVNLSDEEVRSRAVRRIGILYIASGAGLMLATLLYFLTPMSSQPFILFFCIFGTIEIMLRIDLNSY</sequence>
<gene>
    <name evidence="2" type="ORF">ACFOZY_00245</name>
</gene>
<keyword evidence="1" id="KW-1133">Transmembrane helix</keyword>